<dbReference type="AlphaFoldDB" id="A0AAD7P0Y6"/>
<accession>A0AAD7P0Y6</accession>
<feature type="transmembrane region" description="Helical" evidence="2">
    <location>
        <begin position="21"/>
        <end position="43"/>
    </location>
</feature>
<evidence type="ECO:0000313" key="4">
    <source>
        <dbReference type="EMBL" id="KAJ7783253.1"/>
    </source>
</evidence>
<keyword evidence="5" id="KW-1185">Reference proteome</keyword>
<feature type="transmembrane region" description="Helical" evidence="2">
    <location>
        <begin position="104"/>
        <end position="123"/>
    </location>
</feature>
<dbReference type="PANTHER" id="PTHR39405">
    <property type="entry name" value="DSC E3 UBIQUITIN LIGASE COMPLEX SUBUNIT 4"/>
    <property type="match status" value="1"/>
</dbReference>
<keyword evidence="2" id="KW-0472">Membrane</keyword>
<evidence type="ECO:0000256" key="1">
    <source>
        <dbReference type="SAM" id="MobiDB-lite"/>
    </source>
</evidence>
<feature type="region of interest" description="Disordered" evidence="1">
    <location>
        <begin position="219"/>
        <end position="245"/>
    </location>
</feature>
<dbReference type="EMBL" id="JARKIB010000003">
    <property type="protein sequence ID" value="KAJ7783253.1"/>
    <property type="molecule type" value="Genomic_DNA"/>
</dbReference>
<keyword evidence="2" id="KW-1133">Transmembrane helix</keyword>
<gene>
    <name evidence="4" type="ORF">B0H16DRAFT_1496093</name>
</gene>
<evidence type="ECO:0000259" key="3">
    <source>
        <dbReference type="Pfam" id="PF08508"/>
    </source>
</evidence>
<name>A0AAD7P0Y6_9AGAR</name>
<sequence length="245" mass="26671">MHKRLYAQRQHLIQSLDILLYELHVLAFFLSPSIWTLLFRVLSQSQCSKPREVDAAWSLRAFFALLICLNSLTVWTHATSGPSEGKTVILDFIGLASAPSKFRLLFLDFLIVFLQMVLAAIAYETSLAKDTDDSGDPPLSAPSPSPDTVPDRTTKPYPPRSSPPYVLDLRFGTVITRLRNPLPPAGSTNSVDGLPLPNTTPTTPWPLPAVGLRILLGVPSGRPGREANEPGEGNARIPGALPDVA</sequence>
<feature type="domain" description="DUF1746" evidence="3">
    <location>
        <begin position="15"/>
        <end position="117"/>
    </location>
</feature>
<dbReference type="GO" id="GO:0032933">
    <property type="term" value="P:SREBP signaling pathway"/>
    <property type="evidence" value="ECO:0007669"/>
    <property type="project" value="InterPro"/>
</dbReference>
<keyword evidence="2" id="KW-0812">Transmembrane</keyword>
<evidence type="ECO:0000313" key="5">
    <source>
        <dbReference type="Proteomes" id="UP001215598"/>
    </source>
</evidence>
<dbReference type="PANTHER" id="PTHR39405:SF1">
    <property type="entry name" value="DSC E3 UBIQUITIN LIGASE COMPLEX SUBUNIT 4"/>
    <property type="match status" value="1"/>
</dbReference>
<proteinExistence type="predicted"/>
<feature type="region of interest" description="Disordered" evidence="1">
    <location>
        <begin position="130"/>
        <end position="165"/>
    </location>
</feature>
<dbReference type="GO" id="GO:0005783">
    <property type="term" value="C:endoplasmic reticulum"/>
    <property type="evidence" value="ECO:0007669"/>
    <property type="project" value="TreeGrafter"/>
</dbReference>
<comment type="caution">
    <text evidence="4">The sequence shown here is derived from an EMBL/GenBank/DDBJ whole genome shotgun (WGS) entry which is preliminary data.</text>
</comment>
<dbReference type="Pfam" id="PF08508">
    <property type="entry name" value="DUF1746"/>
    <property type="match status" value="1"/>
</dbReference>
<feature type="transmembrane region" description="Helical" evidence="2">
    <location>
        <begin position="55"/>
        <end position="76"/>
    </location>
</feature>
<evidence type="ECO:0000256" key="2">
    <source>
        <dbReference type="SAM" id="Phobius"/>
    </source>
</evidence>
<organism evidence="4 5">
    <name type="scientific">Mycena metata</name>
    <dbReference type="NCBI Taxonomy" id="1033252"/>
    <lineage>
        <taxon>Eukaryota</taxon>
        <taxon>Fungi</taxon>
        <taxon>Dikarya</taxon>
        <taxon>Basidiomycota</taxon>
        <taxon>Agaricomycotina</taxon>
        <taxon>Agaricomycetes</taxon>
        <taxon>Agaricomycetidae</taxon>
        <taxon>Agaricales</taxon>
        <taxon>Marasmiineae</taxon>
        <taxon>Mycenaceae</taxon>
        <taxon>Mycena</taxon>
    </lineage>
</organism>
<dbReference type="InterPro" id="IPR013715">
    <property type="entry name" value="DUF1746"/>
</dbReference>
<reference evidence="4" key="1">
    <citation type="submission" date="2023-03" db="EMBL/GenBank/DDBJ databases">
        <title>Massive genome expansion in bonnet fungi (Mycena s.s.) driven by repeated elements and novel gene families across ecological guilds.</title>
        <authorList>
            <consortium name="Lawrence Berkeley National Laboratory"/>
            <person name="Harder C.B."/>
            <person name="Miyauchi S."/>
            <person name="Viragh M."/>
            <person name="Kuo A."/>
            <person name="Thoen E."/>
            <person name="Andreopoulos B."/>
            <person name="Lu D."/>
            <person name="Skrede I."/>
            <person name="Drula E."/>
            <person name="Henrissat B."/>
            <person name="Morin E."/>
            <person name="Kohler A."/>
            <person name="Barry K."/>
            <person name="LaButti K."/>
            <person name="Morin E."/>
            <person name="Salamov A."/>
            <person name="Lipzen A."/>
            <person name="Mereny Z."/>
            <person name="Hegedus B."/>
            <person name="Baldrian P."/>
            <person name="Stursova M."/>
            <person name="Weitz H."/>
            <person name="Taylor A."/>
            <person name="Grigoriev I.V."/>
            <person name="Nagy L.G."/>
            <person name="Martin F."/>
            <person name="Kauserud H."/>
        </authorList>
    </citation>
    <scope>NUCLEOTIDE SEQUENCE</scope>
    <source>
        <strain evidence="4">CBHHK182m</strain>
    </source>
</reference>
<feature type="region of interest" description="Disordered" evidence="1">
    <location>
        <begin position="181"/>
        <end position="205"/>
    </location>
</feature>
<dbReference type="Proteomes" id="UP001215598">
    <property type="component" value="Unassembled WGS sequence"/>
</dbReference>
<dbReference type="GO" id="GO:0044695">
    <property type="term" value="C:Dsc E3 ubiquitin ligase complex"/>
    <property type="evidence" value="ECO:0007669"/>
    <property type="project" value="InterPro"/>
</dbReference>
<dbReference type="InterPro" id="IPR038967">
    <property type="entry name" value="Dsc4-like"/>
</dbReference>
<protein>
    <recommendedName>
        <fullName evidence="3">DUF1746 domain-containing protein</fullName>
    </recommendedName>
</protein>